<keyword evidence="2" id="KW-0472">Membrane</keyword>
<comment type="caution">
    <text evidence="3">The sequence shown here is derived from an EMBL/GenBank/DDBJ whole genome shotgun (WGS) entry which is preliminary data.</text>
</comment>
<dbReference type="Proteomes" id="UP000011607">
    <property type="component" value="Unassembled WGS sequence"/>
</dbReference>
<dbReference type="OrthoDB" id="206042at2157"/>
<keyword evidence="2" id="KW-1133">Transmembrane helix</keyword>
<feature type="transmembrane region" description="Helical" evidence="2">
    <location>
        <begin position="67"/>
        <end position="88"/>
    </location>
</feature>
<reference evidence="3 4" key="1">
    <citation type="journal article" date="2014" name="PLoS Genet.">
        <title>Phylogenetically driven sequencing of extremely halophilic archaea reveals strategies for static and dynamic osmo-response.</title>
        <authorList>
            <person name="Becker E.A."/>
            <person name="Seitzer P.M."/>
            <person name="Tritt A."/>
            <person name="Larsen D."/>
            <person name="Krusor M."/>
            <person name="Yao A.I."/>
            <person name="Wu D."/>
            <person name="Madern D."/>
            <person name="Eisen J.A."/>
            <person name="Darling A.E."/>
            <person name="Facciotti M.T."/>
        </authorList>
    </citation>
    <scope>NUCLEOTIDE SEQUENCE [LARGE SCALE GENOMIC DNA]</scope>
    <source>
        <strain evidence="3 4">JCM 10879</strain>
    </source>
</reference>
<feature type="transmembrane region" description="Helical" evidence="2">
    <location>
        <begin position="150"/>
        <end position="166"/>
    </location>
</feature>
<evidence type="ECO:0000313" key="3">
    <source>
        <dbReference type="EMBL" id="EMA47110.1"/>
    </source>
</evidence>
<protein>
    <recommendedName>
        <fullName evidence="5">Glycosyltransferase RgtA/B/C/D-like domain-containing protein</fullName>
    </recommendedName>
</protein>
<sequence length="409" mass="45128">MLTVAVVLFLFVVCSRILDLDDFYFYAGLVALLGHVVLAYLVLPFVPYGWDIRNFHTVGTELIDGEFSTASTTVTAFGTFQGLLYAIFGVDTTVVSVVNSLFAVLVPIPAVYLAKELYGEQLVSTSGVTAIVLFLPLPFLFLTIPMRDALSVFVTFCALAVIVHALTKRDVWMAIPLLPFLATIYLLRPELAMVLLLGLVAGGVFLGYELLDIETGFHSLIAVIGGLGAIGFVLFAEFMYSFERINAELSYRASGGAAYLEGMQYSSWLDVLVTAPGRALYFQFAPFPLHVETVFHLLGFVSSLYIVVFAIAAVRSLYSCETNEVVLVVLLVVYLGGITGYGLINSNFGTNVRHRIPFVFMLVVFAAPVIQRWELAVREWLGVWPDESKQNDNEQCKAQEFDRHVQSGE</sequence>
<feature type="transmembrane region" description="Helical" evidence="2">
    <location>
        <begin position="220"/>
        <end position="242"/>
    </location>
</feature>
<feature type="transmembrane region" description="Helical" evidence="2">
    <location>
        <begin position="126"/>
        <end position="144"/>
    </location>
</feature>
<evidence type="ECO:0000313" key="4">
    <source>
        <dbReference type="Proteomes" id="UP000011607"/>
    </source>
</evidence>
<evidence type="ECO:0008006" key="5">
    <source>
        <dbReference type="Google" id="ProtNLM"/>
    </source>
</evidence>
<gene>
    <name evidence="3" type="ORF">C446_00305</name>
</gene>
<feature type="transmembrane region" description="Helical" evidence="2">
    <location>
        <begin position="94"/>
        <end position="114"/>
    </location>
</feature>
<proteinExistence type="predicted"/>
<keyword evidence="2" id="KW-0812">Transmembrane</keyword>
<dbReference type="AlphaFoldDB" id="M0MRN1"/>
<keyword evidence="4" id="KW-1185">Reference proteome</keyword>
<feature type="transmembrane region" description="Helical" evidence="2">
    <location>
        <begin position="325"/>
        <end position="344"/>
    </location>
</feature>
<accession>M0MRN1</accession>
<feature type="transmembrane region" description="Helical" evidence="2">
    <location>
        <begin position="193"/>
        <end position="211"/>
    </location>
</feature>
<dbReference type="eggNOG" id="arCOG08198">
    <property type="taxonomic scope" value="Archaea"/>
</dbReference>
<organism evidence="3 4">
    <name type="scientific">Halobiforma nitratireducens JCM 10879</name>
    <dbReference type="NCBI Taxonomy" id="1227454"/>
    <lineage>
        <taxon>Archaea</taxon>
        <taxon>Methanobacteriati</taxon>
        <taxon>Methanobacteriota</taxon>
        <taxon>Stenosarchaea group</taxon>
        <taxon>Halobacteria</taxon>
        <taxon>Halobacteriales</taxon>
        <taxon>Natrialbaceae</taxon>
        <taxon>Halobiforma</taxon>
    </lineage>
</organism>
<evidence type="ECO:0000256" key="1">
    <source>
        <dbReference type="SAM" id="MobiDB-lite"/>
    </source>
</evidence>
<dbReference type="RefSeq" id="WP_006671037.1">
    <property type="nucleotide sequence ID" value="NZ_AOMA01000003.1"/>
</dbReference>
<feature type="transmembrane region" description="Helical" evidence="2">
    <location>
        <begin position="294"/>
        <end position="313"/>
    </location>
</feature>
<name>M0MRN1_9EURY</name>
<evidence type="ECO:0000256" key="2">
    <source>
        <dbReference type="SAM" id="Phobius"/>
    </source>
</evidence>
<dbReference type="PATRIC" id="fig|1227454.3.peg.63"/>
<feature type="transmembrane region" description="Helical" evidence="2">
    <location>
        <begin position="24"/>
        <end position="46"/>
    </location>
</feature>
<feature type="transmembrane region" description="Helical" evidence="2">
    <location>
        <begin position="356"/>
        <end position="373"/>
    </location>
</feature>
<feature type="region of interest" description="Disordered" evidence="1">
    <location>
        <begin position="388"/>
        <end position="409"/>
    </location>
</feature>
<dbReference type="EMBL" id="AOMA01000003">
    <property type="protein sequence ID" value="EMA47110.1"/>
    <property type="molecule type" value="Genomic_DNA"/>
</dbReference>